<feature type="transmembrane region" description="Helical" evidence="1">
    <location>
        <begin position="135"/>
        <end position="155"/>
    </location>
</feature>
<dbReference type="PANTHER" id="PTHR23530:SF1">
    <property type="entry name" value="PERMEASE, MAJOR FACILITATOR SUPERFAMILY-RELATED"/>
    <property type="match status" value="1"/>
</dbReference>
<evidence type="ECO:0008006" key="4">
    <source>
        <dbReference type="Google" id="ProtNLM"/>
    </source>
</evidence>
<sequence>MNSNLRKLACSHIAYRIGFINAIYILFFQYIGFTFESIGVFEAITSITILLVDIPSGVFADRQGRKNSILLSYFSWFLLMILFAISSANWIILICAGILNGCDFAFRSGADSALIYDILQSEGQSDTFLKVKGQFSSLGLLATTFSMLLGGFLFVINPRIPYYCQIVTMGCAILLLSFVHEPPLKSSTKLTPSIYSQMKKSVSIVFKNRDILWITFFSLFFGVFIESYWDIYSQFHFQELGVSDQYIPFLFAFFLLLGAFGASIVHKMVDFLGERATFYGVIVSQSLIFIFMGMITSWWGMSILVGLLVMNREMGFLVIENFENLYIKSSQRASVLSAMSSMRNSIFGGPVIIWFFGWLFDRILFSSIMIWTGGIVISIGVFLILIKDRMHKKHNNDSRM</sequence>
<dbReference type="InterPro" id="IPR053160">
    <property type="entry name" value="MFS_DHA3_Transporter"/>
</dbReference>
<dbReference type="Pfam" id="PF07690">
    <property type="entry name" value="MFS_1"/>
    <property type="match status" value="1"/>
</dbReference>
<evidence type="ECO:0000313" key="2">
    <source>
        <dbReference type="EMBL" id="UYP44803.1"/>
    </source>
</evidence>
<dbReference type="InterPro" id="IPR011701">
    <property type="entry name" value="MFS"/>
</dbReference>
<feature type="transmembrane region" description="Helical" evidence="1">
    <location>
        <begin position="71"/>
        <end position="99"/>
    </location>
</feature>
<accession>A0ABY6HMS1</accession>
<dbReference type="Gene3D" id="1.20.1250.20">
    <property type="entry name" value="MFS general substrate transporter like domains"/>
    <property type="match status" value="1"/>
</dbReference>
<evidence type="ECO:0000313" key="3">
    <source>
        <dbReference type="Proteomes" id="UP001208689"/>
    </source>
</evidence>
<feature type="transmembrane region" description="Helical" evidence="1">
    <location>
        <begin position="286"/>
        <end position="309"/>
    </location>
</feature>
<keyword evidence="1" id="KW-0812">Transmembrane</keyword>
<organism evidence="2 3">
    <name type="scientific">Candidatus Lokiarchaeum ossiferum</name>
    <dbReference type="NCBI Taxonomy" id="2951803"/>
    <lineage>
        <taxon>Archaea</taxon>
        <taxon>Promethearchaeati</taxon>
        <taxon>Promethearchaeota</taxon>
        <taxon>Promethearchaeia</taxon>
        <taxon>Promethearchaeales</taxon>
        <taxon>Promethearchaeaceae</taxon>
        <taxon>Candidatus Lokiarchaeum</taxon>
    </lineage>
</organism>
<feature type="transmembrane region" description="Helical" evidence="1">
    <location>
        <begin position="38"/>
        <end position="59"/>
    </location>
</feature>
<feature type="transmembrane region" description="Helical" evidence="1">
    <location>
        <begin position="335"/>
        <end position="357"/>
    </location>
</feature>
<feature type="transmembrane region" description="Helical" evidence="1">
    <location>
        <begin position="211"/>
        <end position="229"/>
    </location>
</feature>
<dbReference type="PANTHER" id="PTHR23530">
    <property type="entry name" value="TRANSPORT PROTEIN-RELATED"/>
    <property type="match status" value="1"/>
</dbReference>
<dbReference type="EMBL" id="CP104013">
    <property type="protein sequence ID" value="UYP44803.1"/>
    <property type="molecule type" value="Genomic_DNA"/>
</dbReference>
<dbReference type="InterPro" id="IPR036259">
    <property type="entry name" value="MFS_trans_sf"/>
</dbReference>
<gene>
    <name evidence="2" type="ORF">NEF87_001088</name>
</gene>
<protein>
    <recommendedName>
        <fullName evidence="4">Major facilitator superfamily (MFS) profile domain-containing protein</fullName>
    </recommendedName>
</protein>
<dbReference type="SUPFAM" id="SSF103473">
    <property type="entry name" value="MFS general substrate transporter"/>
    <property type="match status" value="1"/>
</dbReference>
<name>A0ABY6HMS1_9ARCH</name>
<dbReference type="Proteomes" id="UP001208689">
    <property type="component" value="Chromosome"/>
</dbReference>
<keyword evidence="1" id="KW-1133">Transmembrane helix</keyword>
<proteinExistence type="predicted"/>
<evidence type="ECO:0000256" key="1">
    <source>
        <dbReference type="SAM" id="Phobius"/>
    </source>
</evidence>
<keyword evidence="1" id="KW-0472">Membrane</keyword>
<reference evidence="2" key="1">
    <citation type="submission" date="2022-09" db="EMBL/GenBank/DDBJ databases">
        <title>Actin cytoskeleton and complex cell architecture in an #Asgard archaeon.</title>
        <authorList>
            <person name="Ponce Toledo R.I."/>
            <person name="Schleper C."/>
            <person name="Rodrigues Oliveira T."/>
            <person name="Wollweber F."/>
            <person name="Xu J."/>
            <person name="Rittmann S."/>
            <person name="Klingl A."/>
            <person name="Pilhofer M."/>
        </authorList>
    </citation>
    <scope>NUCLEOTIDE SEQUENCE</scope>
    <source>
        <strain evidence="2">B-35</strain>
    </source>
</reference>
<feature type="transmembrane region" description="Helical" evidence="1">
    <location>
        <begin position="162"/>
        <end position="180"/>
    </location>
</feature>
<keyword evidence="3" id="KW-1185">Reference proteome</keyword>
<feature type="transmembrane region" description="Helical" evidence="1">
    <location>
        <begin position="363"/>
        <end position="386"/>
    </location>
</feature>
<feature type="transmembrane region" description="Helical" evidence="1">
    <location>
        <begin position="12"/>
        <end position="32"/>
    </location>
</feature>
<feature type="transmembrane region" description="Helical" evidence="1">
    <location>
        <begin position="249"/>
        <end position="266"/>
    </location>
</feature>